<feature type="transmembrane region" description="Helical" evidence="8">
    <location>
        <begin position="53"/>
        <end position="72"/>
    </location>
</feature>
<dbReference type="CDD" id="cd16017">
    <property type="entry name" value="LptA"/>
    <property type="match status" value="1"/>
</dbReference>
<dbReference type="STRING" id="933059.SAMN04488103_102320"/>
<keyword evidence="7 8" id="KW-0472">Membrane</keyword>
<dbReference type="InterPro" id="IPR000917">
    <property type="entry name" value="Sulfatase_N"/>
</dbReference>
<evidence type="ECO:0000313" key="12">
    <source>
        <dbReference type="Proteomes" id="UP000198761"/>
    </source>
</evidence>
<reference evidence="11 12" key="1">
    <citation type="submission" date="2016-10" db="EMBL/GenBank/DDBJ databases">
        <authorList>
            <person name="de Groot N.N."/>
        </authorList>
    </citation>
    <scope>NUCLEOTIDE SEQUENCE [LARGE SCALE GENOMIC DNA]</scope>
    <source>
        <strain evidence="11 12">DSM 3857</strain>
    </source>
</reference>
<evidence type="ECO:0000256" key="2">
    <source>
        <dbReference type="ARBA" id="ARBA00022475"/>
    </source>
</evidence>
<sequence length="541" mass="58935">MPSLPSRPAPAPRGASGVSALLLILLCTLFMMATANATFWGHAWRIFADSPRALLTFTAAIFCLTFAMMLLLANRWLVKPAMILLLLLAAASGWFQDQMGVVIDREMIQNVVNTTTTEASHLLTLPYALHMALFGVLPALVVAFLPLKRERALPKTLRIVGLSALSFTLCIGLLLSDYARFAAVFREQKELMTSYQPGAPVEGMVSYVKMMLRAGNGVATAWGLDAKTRPGAKPRLTVFMLGETSRVQNWALAGYARDTNPELAKRDITFFADTTACGTSTAVSVPCMFSGFGEKEYSYSKAVRRENLLDILRHAGQDVIWWDLNTGSQGVAKRVGEEHLGKNPDPALCPTGECTDELLVNRLSALMPTLTRDTVVVLHTIGSHGPSYYLRYPPEGARFTPTCDTGEFARCNADQIVNTYDNTIAWTDHVIALMIDRLAAQDRLDTSLIYASDHGESLGEDGLWLHGAPRFMAPEVQTKVPMLLWLSDDARARLPGAIPCLAQKARLPQSHDAIFPTVLALAGVTTAVANPAQDLTHCAAS</sequence>
<dbReference type="InterPro" id="IPR058130">
    <property type="entry name" value="PEA_transf_C"/>
</dbReference>
<gene>
    <name evidence="11" type="ORF">SAMN04488103_102320</name>
</gene>
<evidence type="ECO:0000313" key="11">
    <source>
        <dbReference type="EMBL" id="SEM87783.1"/>
    </source>
</evidence>
<evidence type="ECO:0000256" key="5">
    <source>
        <dbReference type="ARBA" id="ARBA00022692"/>
    </source>
</evidence>
<dbReference type="Pfam" id="PF08019">
    <property type="entry name" value="EptA_B_N"/>
    <property type="match status" value="1"/>
</dbReference>
<dbReference type="OrthoDB" id="9786870at2"/>
<feature type="domain" description="Sulfatase N-terminal" evidence="9">
    <location>
        <begin position="237"/>
        <end position="524"/>
    </location>
</feature>
<dbReference type="EMBL" id="FOCE01000002">
    <property type="protein sequence ID" value="SEM87783.1"/>
    <property type="molecule type" value="Genomic_DNA"/>
</dbReference>
<dbReference type="PANTHER" id="PTHR30443:SF0">
    <property type="entry name" value="PHOSPHOETHANOLAMINE TRANSFERASE EPTA"/>
    <property type="match status" value="1"/>
</dbReference>
<evidence type="ECO:0000259" key="9">
    <source>
        <dbReference type="Pfam" id="PF00884"/>
    </source>
</evidence>
<feature type="transmembrane region" description="Helical" evidence="8">
    <location>
        <begin position="159"/>
        <end position="179"/>
    </location>
</feature>
<evidence type="ECO:0000259" key="10">
    <source>
        <dbReference type="Pfam" id="PF08019"/>
    </source>
</evidence>
<comment type="subcellular location">
    <subcellularLocation>
        <location evidence="1">Cell inner membrane</location>
        <topology evidence="1">Multi-pass membrane protein</topology>
    </subcellularLocation>
</comment>
<evidence type="ECO:0000256" key="3">
    <source>
        <dbReference type="ARBA" id="ARBA00022519"/>
    </source>
</evidence>
<dbReference type="Pfam" id="PF00884">
    <property type="entry name" value="Sulfatase"/>
    <property type="match status" value="1"/>
</dbReference>
<dbReference type="SUPFAM" id="SSF53649">
    <property type="entry name" value="Alkaline phosphatase-like"/>
    <property type="match status" value="1"/>
</dbReference>
<evidence type="ECO:0000256" key="8">
    <source>
        <dbReference type="SAM" id="Phobius"/>
    </source>
</evidence>
<dbReference type="GO" id="GO:0016776">
    <property type="term" value="F:phosphotransferase activity, phosphate group as acceptor"/>
    <property type="evidence" value="ECO:0007669"/>
    <property type="project" value="TreeGrafter"/>
</dbReference>
<accession>A0A1H8BYD5</accession>
<proteinExistence type="predicted"/>
<dbReference type="Proteomes" id="UP000198761">
    <property type="component" value="Unassembled WGS sequence"/>
</dbReference>
<keyword evidence="6 8" id="KW-1133">Transmembrane helix</keyword>
<evidence type="ECO:0000256" key="6">
    <source>
        <dbReference type="ARBA" id="ARBA00022989"/>
    </source>
</evidence>
<dbReference type="Gene3D" id="3.40.720.10">
    <property type="entry name" value="Alkaline Phosphatase, subunit A"/>
    <property type="match status" value="1"/>
</dbReference>
<feature type="transmembrane region" description="Helical" evidence="8">
    <location>
        <begin position="127"/>
        <end position="147"/>
    </location>
</feature>
<feature type="transmembrane region" description="Helical" evidence="8">
    <location>
        <begin position="77"/>
        <end position="95"/>
    </location>
</feature>
<evidence type="ECO:0000256" key="4">
    <source>
        <dbReference type="ARBA" id="ARBA00022679"/>
    </source>
</evidence>
<dbReference type="AlphaFoldDB" id="A0A1H8BYD5"/>
<dbReference type="InterPro" id="IPR040423">
    <property type="entry name" value="PEA_transferase"/>
</dbReference>
<keyword evidence="2" id="KW-1003">Cell membrane</keyword>
<protein>
    <submittedName>
        <fullName evidence="11">Lipid A ethanolaminephosphotransferase</fullName>
    </submittedName>
</protein>
<dbReference type="GO" id="GO:0005886">
    <property type="term" value="C:plasma membrane"/>
    <property type="evidence" value="ECO:0007669"/>
    <property type="project" value="UniProtKB-SubCell"/>
</dbReference>
<dbReference type="NCBIfam" id="NF028537">
    <property type="entry name" value="P_eth_NH2_trans"/>
    <property type="match status" value="1"/>
</dbReference>
<dbReference type="PANTHER" id="PTHR30443">
    <property type="entry name" value="INNER MEMBRANE PROTEIN"/>
    <property type="match status" value="1"/>
</dbReference>
<evidence type="ECO:0000256" key="7">
    <source>
        <dbReference type="ARBA" id="ARBA00023136"/>
    </source>
</evidence>
<evidence type="ECO:0000256" key="1">
    <source>
        <dbReference type="ARBA" id="ARBA00004429"/>
    </source>
</evidence>
<keyword evidence="12" id="KW-1185">Reference proteome</keyword>
<organism evidence="11 12">
    <name type="scientific">Gemmobacter aquatilis</name>
    <dbReference type="NCBI Taxonomy" id="933059"/>
    <lineage>
        <taxon>Bacteria</taxon>
        <taxon>Pseudomonadati</taxon>
        <taxon>Pseudomonadota</taxon>
        <taxon>Alphaproteobacteria</taxon>
        <taxon>Rhodobacterales</taxon>
        <taxon>Paracoccaceae</taxon>
        <taxon>Gemmobacter</taxon>
    </lineage>
</organism>
<keyword evidence="3" id="KW-0997">Cell inner membrane</keyword>
<name>A0A1H8BYD5_9RHOB</name>
<dbReference type="GO" id="GO:0009244">
    <property type="term" value="P:lipopolysaccharide core region biosynthetic process"/>
    <property type="evidence" value="ECO:0007669"/>
    <property type="project" value="TreeGrafter"/>
</dbReference>
<dbReference type="InterPro" id="IPR012549">
    <property type="entry name" value="EptA-like_N"/>
</dbReference>
<feature type="domain" description="Phosphoethanolamine transferase N-terminal" evidence="10">
    <location>
        <begin position="61"/>
        <end position="209"/>
    </location>
</feature>
<keyword evidence="5 8" id="KW-0812">Transmembrane</keyword>
<dbReference type="InterPro" id="IPR017850">
    <property type="entry name" value="Alkaline_phosphatase_core_sf"/>
</dbReference>
<keyword evidence="4 11" id="KW-0808">Transferase</keyword>